<feature type="compositionally biased region" description="Acidic residues" evidence="2">
    <location>
        <begin position="111"/>
        <end position="145"/>
    </location>
</feature>
<feature type="region of interest" description="Disordered" evidence="2">
    <location>
        <begin position="27"/>
        <end position="233"/>
    </location>
</feature>
<feature type="coiled-coil region" evidence="1">
    <location>
        <begin position="407"/>
        <end position="434"/>
    </location>
</feature>
<organism evidence="3 4">
    <name type="scientific">Chaetoceros tenuissimus</name>
    <dbReference type="NCBI Taxonomy" id="426638"/>
    <lineage>
        <taxon>Eukaryota</taxon>
        <taxon>Sar</taxon>
        <taxon>Stramenopiles</taxon>
        <taxon>Ochrophyta</taxon>
        <taxon>Bacillariophyta</taxon>
        <taxon>Coscinodiscophyceae</taxon>
        <taxon>Chaetocerotophycidae</taxon>
        <taxon>Chaetocerotales</taxon>
        <taxon>Chaetocerotaceae</taxon>
        <taxon>Chaetoceros</taxon>
    </lineage>
</organism>
<reference evidence="3 4" key="1">
    <citation type="journal article" date="2021" name="Sci. Rep.">
        <title>The genome of the diatom Chaetoceros tenuissimus carries an ancient integrated fragment of an extant virus.</title>
        <authorList>
            <person name="Hongo Y."/>
            <person name="Kimura K."/>
            <person name="Takaki Y."/>
            <person name="Yoshida Y."/>
            <person name="Baba S."/>
            <person name="Kobayashi G."/>
            <person name="Nagasaki K."/>
            <person name="Hano T."/>
            <person name="Tomaru Y."/>
        </authorList>
    </citation>
    <scope>NUCLEOTIDE SEQUENCE [LARGE SCALE GENOMIC DNA]</scope>
    <source>
        <strain evidence="3 4">NIES-3715</strain>
    </source>
</reference>
<dbReference type="EMBL" id="BLLK01000045">
    <property type="protein sequence ID" value="GFH51294.1"/>
    <property type="molecule type" value="Genomic_DNA"/>
</dbReference>
<feature type="compositionally biased region" description="Acidic residues" evidence="2">
    <location>
        <begin position="58"/>
        <end position="72"/>
    </location>
</feature>
<keyword evidence="4" id="KW-1185">Reference proteome</keyword>
<keyword evidence="1" id="KW-0175">Coiled coil</keyword>
<accession>A0AAD3CT29</accession>
<sequence>MDANENQDDPTNHQPLKIKFSLSSIMGLNMKKEGQDADATAGNEGEAPESSPIGNQDESMEDAMDQSVDDGADSSSIQNSNDGGDASNYASQDQFSQSETESNMNDVTNNGDEDDGMDESMDDMDNGDDDSQDNADGDVDNNEEDVPQRRTRSTSIDERDTTEVMENTTSGPEMRSSKKDKDKDEVESFAENKSSRSAAAAERELLGFREPASKTMPTTSFLDSLSEEQRRVRTRHLPDVAGFRRLHKAEIKRDLTGIKKLLKASKGNSKKSTEEEMNKEVDLEKMEVDATAGSEDESQSDVENQITLPTSQPGKGQLSDAKLSGIIENPDLQTIFSMPYNESPYICTDVNLEGKLGDAKPSLFSSPQVVESISAFNPPRPPESVGSKKMHRLTRWERNPQDVEVDLSNYRKTVQRTRQELHKVEDERERIEVVGQHLRANFMTQLQCMKHEMDLMNATYDDIQGQCIKSADLLTSKTRSRGTARGSNVMMDVLSILKTRGDGTNIELSDTPPPSCPVGVGGVGHGSSLGSGWLLPGEKVSTPYGNGTVLNAFGPAPLDPTKAPSNEDEKKSQSDKQDNLNVSVILPSRISVKFPFGIGYFSLSNVRSLETPVSLKDEGLAQRWLAMIESARETGTCVDFEGVDQINTDAAAVVSVDSGMDKEDENMDMSENMESGVSAEDKLLAYGSSLFPSSTNRGAGMEKLSIDQLEKIVSDMLGKSSGVLGAKNHPSVPDAYKKWEHEREELRTLEGQAIQLRNKLYRQRRIRFLNEKNAVSAQKRRDRFEFLLTEMKSDLDMLKDRLKDELAELGIDQDRARHILSEYYRPDSEESDSINGEKRKAEDAEIDHEKSSKMKLNEEGVDFAL</sequence>
<feature type="region of interest" description="Disordered" evidence="2">
    <location>
        <begin position="553"/>
        <end position="579"/>
    </location>
</feature>
<feature type="compositionally biased region" description="Basic and acidic residues" evidence="2">
    <location>
        <begin position="565"/>
        <end position="578"/>
    </location>
</feature>
<name>A0AAD3CT29_9STRA</name>
<evidence type="ECO:0000256" key="2">
    <source>
        <dbReference type="SAM" id="MobiDB-lite"/>
    </source>
</evidence>
<dbReference type="AlphaFoldDB" id="A0AAD3CT29"/>
<proteinExistence type="predicted"/>
<dbReference type="Proteomes" id="UP001054902">
    <property type="component" value="Unassembled WGS sequence"/>
</dbReference>
<comment type="caution">
    <text evidence="3">The sequence shown here is derived from an EMBL/GenBank/DDBJ whole genome shotgun (WGS) entry which is preliminary data.</text>
</comment>
<evidence type="ECO:0000256" key="1">
    <source>
        <dbReference type="SAM" id="Coils"/>
    </source>
</evidence>
<evidence type="ECO:0000313" key="3">
    <source>
        <dbReference type="EMBL" id="GFH51294.1"/>
    </source>
</evidence>
<feature type="compositionally biased region" description="Basic and acidic residues" evidence="2">
    <location>
        <begin position="175"/>
        <end position="186"/>
    </location>
</feature>
<feature type="region of interest" description="Disordered" evidence="2">
    <location>
        <begin position="288"/>
        <end position="319"/>
    </location>
</feature>
<protein>
    <submittedName>
        <fullName evidence="3">Uncharacterized protein</fullName>
    </submittedName>
</protein>
<evidence type="ECO:0000313" key="4">
    <source>
        <dbReference type="Proteomes" id="UP001054902"/>
    </source>
</evidence>
<feature type="compositionally biased region" description="Polar residues" evidence="2">
    <location>
        <begin position="73"/>
        <end position="108"/>
    </location>
</feature>
<feature type="compositionally biased region" description="Polar residues" evidence="2">
    <location>
        <begin position="301"/>
        <end position="314"/>
    </location>
</feature>
<feature type="region of interest" description="Disordered" evidence="2">
    <location>
        <begin position="823"/>
        <end position="865"/>
    </location>
</feature>
<gene>
    <name evidence="3" type="ORF">CTEN210_07770</name>
</gene>
<feature type="compositionally biased region" description="Basic and acidic residues" evidence="2">
    <location>
        <begin position="835"/>
        <end position="858"/>
    </location>
</feature>